<dbReference type="EMBL" id="JBJQOH010000001">
    <property type="protein sequence ID" value="KAL3702412.1"/>
    <property type="molecule type" value="Genomic_DNA"/>
</dbReference>
<sequence length="279" mass="31195">MAFCQDEEFEDNDLFEVDDEHMAAVLSDPSHRMHLVYVRLPLELRPRINRIFRRINDLIVANPDMTPDAWNTIDSLPPGRNESELRIVVKFVAKRDAELFQAVRTVDFVEDGVNWSLQIEQPKTAHEEEVPADGKPIVVLKLIPLSFSKEHIIRFFTLPRGDNPPFLQAVDSFEWLCHNNGVRRNMAMLKVTPPDHDTDLRNLPALDGYNHPVSIFSSPSPNVDLRVLSPTQQAEDATSTSSSSKSETSTPKSSTNTSVAAGASTGLSPSVAKLRLESI</sequence>
<protein>
    <submittedName>
        <fullName evidence="2">Uncharacterized protein</fullName>
    </submittedName>
</protein>
<evidence type="ECO:0000313" key="2">
    <source>
        <dbReference type="EMBL" id="KAL3702412.1"/>
    </source>
</evidence>
<dbReference type="AlphaFoldDB" id="A0ABD3II67"/>
<gene>
    <name evidence="2" type="ORF">R1sor_020434</name>
</gene>
<comment type="caution">
    <text evidence="2">The sequence shown here is derived from an EMBL/GenBank/DDBJ whole genome shotgun (WGS) entry which is preliminary data.</text>
</comment>
<proteinExistence type="predicted"/>
<feature type="compositionally biased region" description="Low complexity" evidence="1">
    <location>
        <begin position="238"/>
        <end position="258"/>
    </location>
</feature>
<evidence type="ECO:0000256" key="1">
    <source>
        <dbReference type="SAM" id="MobiDB-lite"/>
    </source>
</evidence>
<accession>A0ABD3II67</accession>
<feature type="region of interest" description="Disordered" evidence="1">
    <location>
        <begin position="230"/>
        <end position="279"/>
    </location>
</feature>
<organism evidence="2 3">
    <name type="scientific">Riccia sorocarpa</name>
    <dbReference type="NCBI Taxonomy" id="122646"/>
    <lineage>
        <taxon>Eukaryota</taxon>
        <taxon>Viridiplantae</taxon>
        <taxon>Streptophyta</taxon>
        <taxon>Embryophyta</taxon>
        <taxon>Marchantiophyta</taxon>
        <taxon>Marchantiopsida</taxon>
        <taxon>Marchantiidae</taxon>
        <taxon>Marchantiales</taxon>
        <taxon>Ricciaceae</taxon>
        <taxon>Riccia</taxon>
    </lineage>
</organism>
<evidence type="ECO:0000313" key="3">
    <source>
        <dbReference type="Proteomes" id="UP001633002"/>
    </source>
</evidence>
<reference evidence="2 3" key="1">
    <citation type="submission" date="2024-09" db="EMBL/GenBank/DDBJ databases">
        <title>Chromosome-scale assembly of Riccia sorocarpa.</title>
        <authorList>
            <person name="Paukszto L."/>
        </authorList>
    </citation>
    <scope>NUCLEOTIDE SEQUENCE [LARGE SCALE GENOMIC DNA]</scope>
    <source>
        <strain evidence="2">LP-2024</strain>
        <tissue evidence="2">Aerial parts of the thallus</tissue>
    </source>
</reference>
<dbReference type="Proteomes" id="UP001633002">
    <property type="component" value="Unassembled WGS sequence"/>
</dbReference>
<name>A0ABD3II67_9MARC</name>
<keyword evidence="3" id="KW-1185">Reference proteome</keyword>